<dbReference type="AlphaFoldDB" id="F4BSX3"/>
<dbReference type="RefSeq" id="WP_013719128.1">
    <property type="nucleotide sequence ID" value="NC_015416.1"/>
</dbReference>
<feature type="transmembrane region" description="Helical" evidence="1">
    <location>
        <begin position="61"/>
        <end position="79"/>
    </location>
</feature>
<keyword evidence="1" id="KW-0472">Membrane</keyword>
<keyword evidence="1" id="KW-1133">Transmembrane helix</keyword>
<dbReference type="InParanoid" id="F4BSX3"/>
<accession>F4BSX3</accession>
<proteinExistence type="predicted"/>
<evidence type="ECO:0000256" key="1">
    <source>
        <dbReference type="SAM" id="Phobius"/>
    </source>
</evidence>
<dbReference type="GeneID" id="10461011"/>
<feature type="transmembrane region" description="Helical" evidence="1">
    <location>
        <begin position="7"/>
        <end position="26"/>
    </location>
</feature>
<evidence type="ECO:0000313" key="2">
    <source>
        <dbReference type="EMBL" id="AEB68083.1"/>
    </source>
</evidence>
<keyword evidence="3" id="KW-1185">Reference proteome</keyword>
<dbReference type="KEGG" id="mcj:MCON_1415"/>
<dbReference type="EMBL" id="CP002565">
    <property type="protein sequence ID" value="AEB68083.1"/>
    <property type="molecule type" value="Genomic_DNA"/>
</dbReference>
<feature type="transmembrane region" description="Helical" evidence="1">
    <location>
        <begin position="187"/>
        <end position="204"/>
    </location>
</feature>
<dbReference type="InterPro" id="IPR012443">
    <property type="entry name" value="DUF1646"/>
</dbReference>
<dbReference type="HOGENOM" id="CLU_1105207_0_0_2"/>
<feature type="transmembrane region" description="Helical" evidence="1">
    <location>
        <begin position="32"/>
        <end position="49"/>
    </location>
</feature>
<feature type="transmembrane region" description="Helical" evidence="1">
    <location>
        <begin position="225"/>
        <end position="245"/>
    </location>
</feature>
<protein>
    <submittedName>
        <fullName evidence="2">Uncharacterized protein</fullName>
    </submittedName>
</protein>
<reference evidence="2 3" key="1">
    <citation type="journal article" date="2011" name="J. Bacteriol.">
        <title>Complete genome sequence of Methanosaeta concilii, a specialist in aceticlastic methanogenesis.</title>
        <authorList>
            <person name="Barber R.D."/>
            <person name="Zhang L."/>
            <person name="Harnack M."/>
            <person name="Olson M.V."/>
            <person name="Kaul R."/>
            <person name="Ingram-Smith C."/>
            <person name="Smith K.S."/>
        </authorList>
    </citation>
    <scope>NUCLEOTIDE SEQUENCE [LARGE SCALE GENOMIC DNA]</scope>
    <source>
        <strain evidence="3">ATCC 5969 / DSM 3671 / JCM 10134 / NBRC 103675 / OCM 69 / GP-6</strain>
    </source>
</reference>
<keyword evidence="1" id="KW-0812">Transmembrane</keyword>
<dbReference type="Proteomes" id="UP000007807">
    <property type="component" value="Chromosome"/>
</dbReference>
<dbReference type="Pfam" id="PF07854">
    <property type="entry name" value="DUF1646"/>
    <property type="match status" value="1"/>
</dbReference>
<gene>
    <name evidence="2" type="ordered locus">MCON_1415</name>
</gene>
<name>F4BSX3_METSG</name>
<feature type="transmembrane region" description="Helical" evidence="1">
    <location>
        <begin position="99"/>
        <end position="122"/>
    </location>
</feature>
<sequence length="262" mass="28541">MYAGVEIGLIPIFLAVLLGPLLIKRIEQNLEMFLLLMSICAVAISRSWHIGIVEEAIQEPLVVGIVLTVLLAGLIAHYIRPDFLHNINAILLDRITMKVIFLEIVIVLGLLAAIITPILSFFMLVEAVNHLPLMRKTRAKITILGCLSISLGAALALVDGSSSAIAITRMQGELPSAGFLPPELQSLYIFLSILALGLISMFFAEENMNSIRKQAHGRASAHKRIAIWSARVCMFAGALLLIIFLPQYPDACIGDKGHPCPT</sequence>
<evidence type="ECO:0000313" key="3">
    <source>
        <dbReference type="Proteomes" id="UP000007807"/>
    </source>
</evidence>
<organism evidence="2 3">
    <name type="scientific">Methanothrix soehngenii (strain ATCC 5969 / DSM 3671 / JCM 10134 / NBRC 103675 / OCM 69 / GP-6)</name>
    <name type="common">Methanosaeta concilii</name>
    <dbReference type="NCBI Taxonomy" id="990316"/>
    <lineage>
        <taxon>Archaea</taxon>
        <taxon>Methanobacteriati</taxon>
        <taxon>Methanobacteriota</taxon>
        <taxon>Stenosarchaea group</taxon>
        <taxon>Methanomicrobia</taxon>
        <taxon>Methanotrichales</taxon>
        <taxon>Methanotrichaceae</taxon>
        <taxon>Methanothrix</taxon>
    </lineage>
</organism>